<evidence type="ECO:0000256" key="3">
    <source>
        <dbReference type="ARBA" id="ARBA00022723"/>
    </source>
</evidence>
<dbReference type="Pfam" id="PF01435">
    <property type="entry name" value="Peptidase_M48"/>
    <property type="match status" value="1"/>
</dbReference>
<dbReference type="InterPro" id="IPR011990">
    <property type="entry name" value="TPR-like_helical_dom_sf"/>
</dbReference>
<evidence type="ECO:0000256" key="7">
    <source>
        <dbReference type="SAM" id="SignalP"/>
    </source>
</evidence>
<evidence type="ECO:0000256" key="1">
    <source>
        <dbReference type="ARBA" id="ARBA00001947"/>
    </source>
</evidence>
<dbReference type="InterPro" id="IPR051156">
    <property type="entry name" value="Mito/Outer_Membr_Metalloprot"/>
</dbReference>
<evidence type="ECO:0000256" key="2">
    <source>
        <dbReference type="ARBA" id="ARBA00022670"/>
    </source>
</evidence>
<keyword evidence="2" id="KW-0645">Protease</keyword>
<evidence type="ECO:0000313" key="10">
    <source>
        <dbReference type="Proteomes" id="UP001595683"/>
    </source>
</evidence>
<dbReference type="Proteomes" id="UP001595683">
    <property type="component" value="Unassembled WGS sequence"/>
</dbReference>
<dbReference type="InterPro" id="IPR001915">
    <property type="entry name" value="Peptidase_M48"/>
</dbReference>
<sequence length="464" mass="50013">MRATSQPRLLLSRLGRTLATVCSAVAALALTAQPVLAQEVLRDAETEALFRDMSAPIIKAAGLDPRNVDVILLNDGSINAFVAGGQAVYIHSGLIGAADNINEVQGVFAHELGHITGGHVISTAGSKPATGITLLSLLLGGLAAAAGSADAGLGVFMAGQQAALGSYLSFSRAQESQADAAGAQYLSKAGISGRGSLDFFKKLQNQEFRYGFTRNADAEFYSTHPMTADRLTYLQDVYQHDPAWNTPIDPQLQARFLRVKAKLYGYLAEPADTLRAFPDYLQDAPAHYARAYAYHKEALMDKALAEVDAMLRELPDDPYALELKGQVLLESGQPQDAIPPLRRATMLTGNNPLIATTFGHALLATEDKANFAEAERVLKAAVAKDRENPFAWYQLGVVYEAEGDTPRARLASAEQQLMQMQLPEAARSAQAAEDGLPKGTPDWLRAQDIAMSAQAMMERQRKKK</sequence>
<keyword evidence="4 9" id="KW-0378">Hydrolase</keyword>
<dbReference type="EC" id="3.4.24.-" evidence="9"/>
<keyword evidence="6 9" id="KW-0482">Metalloprotease</keyword>
<dbReference type="PANTHER" id="PTHR22726">
    <property type="entry name" value="METALLOENDOPEPTIDASE OMA1"/>
    <property type="match status" value="1"/>
</dbReference>
<dbReference type="EMBL" id="JBHRYE010000010">
    <property type="protein sequence ID" value="MFC3670987.1"/>
    <property type="molecule type" value="Genomic_DNA"/>
</dbReference>
<evidence type="ECO:0000313" key="9">
    <source>
        <dbReference type="EMBL" id="MFC3670987.1"/>
    </source>
</evidence>
<dbReference type="RefSeq" id="WP_191322774.1">
    <property type="nucleotide sequence ID" value="NZ_BMZP01000002.1"/>
</dbReference>
<feature type="chain" id="PRO_5045534292" evidence="7">
    <location>
        <begin position="38"/>
        <end position="464"/>
    </location>
</feature>
<evidence type="ECO:0000256" key="4">
    <source>
        <dbReference type="ARBA" id="ARBA00022801"/>
    </source>
</evidence>
<keyword evidence="3" id="KW-0479">Metal-binding</keyword>
<gene>
    <name evidence="9" type="ORF">ACFOOT_06090</name>
</gene>
<evidence type="ECO:0000256" key="5">
    <source>
        <dbReference type="ARBA" id="ARBA00022833"/>
    </source>
</evidence>
<evidence type="ECO:0000256" key="6">
    <source>
        <dbReference type="ARBA" id="ARBA00023049"/>
    </source>
</evidence>
<dbReference type="Gene3D" id="1.25.40.10">
    <property type="entry name" value="Tetratricopeptide repeat domain"/>
    <property type="match status" value="1"/>
</dbReference>
<keyword evidence="10" id="KW-1185">Reference proteome</keyword>
<organism evidence="9 10">
    <name type="scientific">Novosphingobium pokkalii</name>
    <dbReference type="NCBI Taxonomy" id="1770194"/>
    <lineage>
        <taxon>Bacteria</taxon>
        <taxon>Pseudomonadati</taxon>
        <taxon>Pseudomonadota</taxon>
        <taxon>Alphaproteobacteria</taxon>
        <taxon>Sphingomonadales</taxon>
        <taxon>Sphingomonadaceae</taxon>
        <taxon>Novosphingobium</taxon>
    </lineage>
</organism>
<keyword evidence="5" id="KW-0862">Zinc</keyword>
<dbReference type="CDD" id="cd07324">
    <property type="entry name" value="M48C_Oma1-like"/>
    <property type="match status" value="1"/>
</dbReference>
<name>A0ABV7V1X2_9SPHN</name>
<keyword evidence="7" id="KW-0732">Signal</keyword>
<dbReference type="PANTHER" id="PTHR22726:SF1">
    <property type="entry name" value="METALLOENDOPEPTIDASE OMA1, MITOCHONDRIAL"/>
    <property type="match status" value="1"/>
</dbReference>
<protein>
    <submittedName>
        <fullName evidence="9">M48 family metalloprotease</fullName>
        <ecNumber evidence="9">3.4.24.-</ecNumber>
    </submittedName>
</protein>
<dbReference type="SUPFAM" id="SSF48452">
    <property type="entry name" value="TPR-like"/>
    <property type="match status" value="1"/>
</dbReference>
<dbReference type="GO" id="GO:0008237">
    <property type="term" value="F:metallopeptidase activity"/>
    <property type="evidence" value="ECO:0007669"/>
    <property type="project" value="UniProtKB-KW"/>
</dbReference>
<comment type="caution">
    <text evidence="9">The sequence shown here is derived from an EMBL/GenBank/DDBJ whole genome shotgun (WGS) entry which is preliminary data.</text>
</comment>
<reference evidence="10" key="1">
    <citation type="journal article" date="2019" name="Int. J. Syst. Evol. Microbiol.">
        <title>The Global Catalogue of Microorganisms (GCM) 10K type strain sequencing project: providing services to taxonomists for standard genome sequencing and annotation.</title>
        <authorList>
            <consortium name="The Broad Institute Genomics Platform"/>
            <consortium name="The Broad Institute Genome Sequencing Center for Infectious Disease"/>
            <person name="Wu L."/>
            <person name="Ma J."/>
        </authorList>
    </citation>
    <scope>NUCLEOTIDE SEQUENCE [LARGE SCALE GENOMIC DNA]</scope>
    <source>
        <strain evidence="10">KCTC 42224</strain>
    </source>
</reference>
<feature type="signal peptide" evidence="7">
    <location>
        <begin position="1"/>
        <end position="37"/>
    </location>
</feature>
<evidence type="ECO:0000259" key="8">
    <source>
        <dbReference type="Pfam" id="PF01435"/>
    </source>
</evidence>
<accession>A0ABV7V1X2</accession>
<proteinExistence type="predicted"/>
<feature type="domain" description="Peptidase M48" evidence="8">
    <location>
        <begin position="55"/>
        <end position="235"/>
    </location>
</feature>
<dbReference type="Gene3D" id="3.30.2010.10">
    <property type="entry name" value="Metalloproteases ('zincins'), catalytic domain"/>
    <property type="match status" value="1"/>
</dbReference>
<comment type="cofactor">
    <cofactor evidence="1">
        <name>Zn(2+)</name>
        <dbReference type="ChEBI" id="CHEBI:29105"/>
    </cofactor>
</comment>